<dbReference type="Gene3D" id="3.30.450.40">
    <property type="match status" value="1"/>
</dbReference>
<dbReference type="OrthoDB" id="516850at2"/>
<dbReference type="AlphaFoldDB" id="A0A563W4D3"/>
<dbReference type="Pfam" id="PF01590">
    <property type="entry name" value="GAF"/>
    <property type="match status" value="1"/>
</dbReference>
<dbReference type="SMART" id="SM00065">
    <property type="entry name" value="GAF"/>
    <property type="match status" value="1"/>
</dbReference>
<dbReference type="PROSITE" id="PS50046">
    <property type="entry name" value="PHYTOCHROME_2"/>
    <property type="match status" value="1"/>
</dbReference>
<evidence type="ECO:0000259" key="1">
    <source>
        <dbReference type="PROSITE" id="PS50046"/>
    </source>
</evidence>
<organism evidence="2 3">
    <name type="scientific">Hyella patelloides LEGE 07179</name>
    <dbReference type="NCBI Taxonomy" id="945734"/>
    <lineage>
        <taxon>Bacteria</taxon>
        <taxon>Bacillati</taxon>
        <taxon>Cyanobacteriota</taxon>
        <taxon>Cyanophyceae</taxon>
        <taxon>Pleurocapsales</taxon>
        <taxon>Hyellaceae</taxon>
        <taxon>Hyella</taxon>
    </lineage>
</organism>
<dbReference type="EMBL" id="CAACVJ010000688">
    <property type="protein sequence ID" value="VEP18526.1"/>
    <property type="molecule type" value="Genomic_DNA"/>
</dbReference>
<protein>
    <recommendedName>
        <fullName evidence="1">Phytochrome chromophore attachment site domain-containing protein</fullName>
    </recommendedName>
</protein>
<dbReference type="InterPro" id="IPR003018">
    <property type="entry name" value="GAF"/>
</dbReference>
<gene>
    <name evidence="2" type="ORF">H1P_800017</name>
</gene>
<keyword evidence="3" id="KW-1185">Reference proteome</keyword>
<reference evidence="2 3" key="1">
    <citation type="submission" date="2019-01" db="EMBL/GenBank/DDBJ databases">
        <authorList>
            <person name="Brito A."/>
        </authorList>
    </citation>
    <scope>NUCLEOTIDE SEQUENCE [LARGE SCALE GENOMIC DNA]</scope>
    <source>
        <strain evidence="2">1</strain>
    </source>
</reference>
<feature type="domain" description="Phytochrome chromophore attachment site" evidence="1">
    <location>
        <begin position="18"/>
        <end position="154"/>
    </location>
</feature>
<evidence type="ECO:0000313" key="3">
    <source>
        <dbReference type="Proteomes" id="UP000320055"/>
    </source>
</evidence>
<dbReference type="InterPro" id="IPR016132">
    <property type="entry name" value="Phyto_chromo_attachment"/>
</dbReference>
<accession>A0A563W4D3</accession>
<sequence>MANFDLREVSNRLAQNLSRDALVQSTTDSLRNYVNSDRVVIYYFYGKWEGQVTFESLSDKKYSIFGSTGPDECFNQEYAGLYEAHRISAIPDIDTSAIADCHRDFLRNLQVKANLVVPILTAKGLWGLLIAHNCQHPRTWSQAEIDAMVQGAEKIAQSDSIRNF</sequence>
<name>A0A563W4D3_9CYAN</name>
<dbReference type="Proteomes" id="UP000320055">
    <property type="component" value="Unassembled WGS sequence"/>
</dbReference>
<evidence type="ECO:0000313" key="2">
    <source>
        <dbReference type="EMBL" id="VEP18526.1"/>
    </source>
</evidence>
<dbReference type="RefSeq" id="WP_144867844.1">
    <property type="nucleotide sequence ID" value="NZ_LR213838.1"/>
</dbReference>
<dbReference type="InterPro" id="IPR029016">
    <property type="entry name" value="GAF-like_dom_sf"/>
</dbReference>
<dbReference type="SUPFAM" id="SSF55781">
    <property type="entry name" value="GAF domain-like"/>
    <property type="match status" value="1"/>
</dbReference>
<proteinExistence type="predicted"/>